<keyword evidence="2" id="KW-0547">Nucleotide-binding</keyword>
<feature type="non-terminal residue" evidence="7">
    <location>
        <position position="220"/>
    </location>
</feature>
<evidence type="ECO:0000256" key="5">
    <source>
        <dbReference type="ARBA" id="ARBA00037066"/>
    </source>
</evidence>
<reference evidence="7 8" key="1">
    <citation type="submission" date="2018-03" db="EMBL/GenBank/DDBJ databases">
        <title>Cross-interface Injection: A General Nanoliter Liquid Handling Method Applied to Single Cells Genome Amplification Automated Nanoliter Liquid Handling Applied to Single Cell Multiple Displacement Amplification.</title>
        <authorList>
            <person name="Yun J."/>
            <person name="Xu P."/>
            <person name="Xu J."/>
            <person name="Dai X."/>
            <person name="Wang Y."/>
            <person name="Zheng X."/>
            <person name="Cao C."/>
            <person name="Yi Q."/>
            <person name="Zhu Y."/>
            <person name="Wang L."/>
            <person name="Dong Z."/>
            <person name="Huang Y."/>
            <person name="Huang L."/>
            <person name="Du W."/>
        </authorList>
    </citation>
    <scope>NUCLEOTIDE SEQUENCE [LARGE SCALE GENOMIC DNA]</scope>
    <source>
        <strain evidence="7 8">A9-4</strain>
    </source>
</reference>
<keyword evidence="4" id="KW-1278">Translocase</keyword>
<dbReference type="PROSITE" id="PS50893">
    <property type="entry name" value="ABC_TRANSPORTER_2"/>
    <property type="match status" value="1"/>
</dbReference>
<evidence type="ECO:0000256" key="3">
    <source>
        <dbReference type="ARBA" id="ARBA00022840"/>
    </source>
</evidence>
<dbReference type="GO" id="GO:0016020">
    <property type="term" value="C:membrane"/>
    <property type="evidence" value="ECO:0007669"/>
    <property type="project" value="InterPro"/>
</dbReference>
<gene>
    <name evidence="7" type="ORF">C9928_07115</name>
</gene>
<evidence type="ECO:0000313" key="7">
    <source>
        <dbReference type="EMBL" id="PTB87884.1"/>
    </source>
</evidence>
<comment type="caution">
    <text evidence="7">The sequence shown here is derived from an EMBL/GenBank/DDBJ whole genome shotgun (WGS) entry which is preliminary data.</text>
</comment>
<dbReference type="GO" id="GO:0016887">
    <property type="term" value="F:ATP hydrolysis activity"/>
    <property type="evidence" value="ECO:0007669"/>
    <property type="project" value="InterPro"/>
</dbReference>
<comment type="function">
    <text evidence="5">Part of the ABC transporter complex HmuTUV involved in hemin import. Responsible for energy coupling to the transport system.</text>
</comment>
<accession>A0A6N4DGI2</accession>
<dbReference type="AlphaFoldDB" id="A0A6N4DGI2"/>
<evidence type="ECO:0000256" key="1">
    <source>
        <dbReference type="ARBA" id="ARBA00022448"/>
    </source>
</evidence>
<dbReference type="PANTHER" id="PTHR42794:SF1">
    <property type="entry name" value="HEMIN IMPORT ATP-BINDING PROTEIN HMUV"/>
    <property type="match status" value="1"/>
</dbReference>
<organism evidence="7 8">
    <name type="scientific">Pseudidiomarina aestuarii</name>
    <dbReference type="NCBI Taxonomy" id="624146"/>
    <lineage>
        <taxon>Bacteria</taxon>
        <taxon>Pseudomonadati</taxon>
        <taxon>Pseudomonadota</taxon>
        <taxon>Gammaproteobacteria</taxon>
        <taxon>Alteromonadales</taxon>
        <taxon>Idiomarinaceae</taxon>
        <taxon>Pseudidiomarina</taxon>
    </lineage>
</organism>
<dbReference type="InterPro" id="IPR015856">
    <property type="entry name" value="ABC_transpr_CbiO/EcfA_su"/>
</dbReference>
<sequence>MLNVHQVAVAQRLDPVSFTAAEGEVIGIIGPNGAGKSSLLEVLVGSVIPHTGQVLWGEENLIDARPMRRRQLVSYIPQQSSVFADITVTELLYEATVNLGWSRAQQHDNIAKLLQEFDLQPFASRSILRLSGGEQRRVHCACALLNQGPLVIADEPTAGLDLYHQLMLLELLVKRARAGALVMVALHDLSHASMFCDRLALLDRGQLIQIGTPNEVLTAT</sequence>
<dbReference type="SUPFAM" id="SSF52540">
    <property type="entry name" value="P-loop containing nucleoside triphosphate hydrolases"/>
    <property type="match status" value="1"/>
</dbReference>
<dbReference type="Proteomes" id="UP000241514">
    <property type="component" value="Unassembled WGS sequence"/>
</dbReference>
<dbReference type="GO" id="GO:0005524">
    <property type="term" value="F:ATP binding"/>
    <property type="evidence" value="ECO:0007669"/>
    <property type="project" value="UniProtKB-KW"/>
</dbReference>
<dbReference type="InterPro" id="IPR003439">
    <property type="entry name" value="ABC_transporter-like_ATP-bd"/>
</dbReference>
<keyword evidence="3" id="KW-0067">ATP-binding</keyword>
<protein>
    <recommendedName>
        <fullName evidence="6">ABC transporter domain-containing protein</fullName>
    </recommendedName>
</protein>
<dbReference type="PANTHER" id="PTHR42794">
    <property type="entry name" value="HEMIN IMPORT ATP-BINDING PROTEIN HMUV"/>
    <property type="match status" value="1"/>
</dbReference>
<dbReference type="SMART" id="SM00382">
    <property type="entry name" value="AAA"/>
    <property type="match status" value="1"/>
</dbReference>
<dbReference type="EMBL" id="PYVG01000142">
    <property type="protein sequence ID" value="PTB87884.1"/>
    <property type="molecule type" value="Genomic_DNA"/>
</dbReference>
<dbReference type="GO" id="GO:0055085">
    <property type="term" value="P:transmembrane transport"/>
    <property type="evidence" value="ECO:0007669"/>
    <property type="project" value="InterPro"/>
</dbReference>
<keyword evidence="1" id="KW-0813">Transport</keyword>
<name>A0A6N4DGI2_9GAMM</name>
<proteinExistence type="predicted"/>
<dbReference type="Gene3D" id="3.40.50.300">
    <property type="entry name" value="P-loop containing nucleotide triphosphate hydrolases"/>
    <property type="match status" value="1"/>
</dbReference>
<evidence type="ECO:0000256" key="4">
    <source>
        <dbReference type="ARBA" id="ARBA00022967"/>
    </source>
</evidence>
<dbReference type="InterPro" id="IPR003593">
    <property type="entry name" value="AAA+_ATPase"/>
</dbReference>
<evidence type="ECO:0000313" key="8">
    <source>
        <dbReference type="Proteomes" id="UP000241514"/>
    </source>
</evidence>
<dbReference type="InterPro" id="IPR027417">
    <property type="entry name" value="P-loop_NTPase"/>
</dbReference>
<dbReference type="CDD" id="cd03225">
    <property type="entry name" value="ABC_cobalt_CbiO_domain1"/>
    <property type="match status" value="1"/>
</dbReference>
<feature type="domain" description="ABC transporter" evidence="6">
    <location>
        <begin position="2"/>
        <end position="219"/>
    </location>
</feature>
<dbReference type="Pfam" id="PF00005">
    <property type="entry name" value="ABC_tran"/>
    <property type="match status" value="1"/>
</dbReference>
<evidence type="ECO:0000259" key="6">
    <source>
        <dbReference type="PROSITE" id="PS50893"/>
    </source>
</evidence>
<evidence type="ECO:0000256" key="2">
    <source>
        <dbReference type="ARBA" id="ARBA00022741"/>
    </source>
</evidence>